<dbReference type="Pfam" id="PF05173">
    <property type="entry name" value="DapB_C"/>
    <property type="match status" value="2"/>
</dbReference>
<dbReference type="GO" id="GO:0005737">
    <property type="term" value="C:cytoplasm"/>
    <property type="evidence" value="ECO:0007669"/>
    <property type="project" value="UniProtKB-SubCell"/>
</dbReference>
<dbReference type="SUPFAM" id="SSF52540">
    <property type="entry name" value="P-loop containing nucleoside triphosphate hydrolases"/>
    <property type="match status" value="2"/>
</dbReference>
<feature type="binding site" evidence="7">
    <location>
        <begin position="243"/>
        <end position="245"/>
    </location>
    <ligand>
        <name>GTP</name>
        <dbReference type="ChEBI" id="CHEBI:37565"/>
    </ligand>
</feature>
<dbReference type="GO" id="GO:0000287">
    <property type="term" value="F:magnesium ion binding"/>
    <property type="evidence" value="ECO:0007669"/>
    <property type="project" value="UniProtKB-UniRule"/>
</dbReference>
<comment type="caution">
    <text evidence="7">Lacks conserved residue(s) required for the propagation of feature annotation.</text>
</comment>
<comment type="cofactor">
    <cofactor evidence="7">
        <name>Mg(2+)</name>
        <dbReference type="ChEBI" id="CHEBI:18420"/>
    </cofactor>
    <text evidence="7">Binds 1 Mg(2+) ion per subunit.</text>
</comment>
<dbReference type="Gene3D" id="3.30.360.10">
    <property type="entry name" value="Dihydrodipicolinate Reductase, domain 2"/>
    <property type="match status" value="2"/>
</dbReference>
<dbReference type="GO" id="GO:0008839">
    <property type="term" value="F:4-hydroxy-tetrahydrodipicolinate reductase"/>
    <property type="evidence" value="ECO:0007669"/>
    <property type="project" value="InterPro"/>
</dbReference>
<evidence type="ECO:0000256" key="2">
    <source>
        <dbReference type="ARBA" id="ARBA00022723"/>
    </source>
</evidence>
<evidence type="ECO:0000256" key="6">
    <source>
        <dbReference type="ARBA" id="ARBA00023134"/>
    </source>
</evidence>
<dbReference type="Pfam" id="PF00709">
    <property type="entry name" value="Adenylsucc_synt"/>
    <property type="match status" value="1"/>
</dbReference>
<dbReference type="SUPFAM" id="SSF109709">
    <property type="entry name" value="KorB DNA-binding domain-like"/>
    <property type="match status" value="1"/>
</dbReference>
<evidence type="ECO:0000256" key="1">
    <source>
        <dbReference type="ARBA" id="ARBA00022598"/>
    </source>
</evidence>
<name>A0AAW2H6F4_9NEOP</name>
<dbReference type="Gene3D" id="3.90.170.10">
    <property type="entry name" value="Adenylosuccinate Synthetase, subunit A, domain 3"/>
    <property type="match status" value="1"/>
</dbReference>
<dbReference type="FunFam" id="3.40.50.300:FF:000285">
    <property type="entry name" value="Sporulation initiation inhibitor Soj"/>
    <property type="match status" value="1"/>
</dbReference>
<dbReference type="CDD" id="cd02042">
    <property type="entry name" value="ParAB_family"/>
    <property type="match status" value="1"/>
</dbReference>
<dbReference type="InterPro" id="IPR042110">
    <property type="entry name" value="Adenylosuccinate_synth_dom2"/>
</dbReference>
<feature type="domain" description="Dihydrodipicolinate reductase C-terminal" evidence="8">
    <location>
        <begin position="627"/>
        <end position="667"/>
    </location>
</feature>
<dbReference type="InterPro" id="IPR042109">
    <property type="entry name" value="Adenylosuccinate_synth_dom1"/>
</dbReference>
<dbReference type="SUPFAM" id="SSF55347">
    <property type="entry name" value="Glyceraldehyde-3-phosphate dehydrogenase-like, C-terminal domain"/>
    <property type="match status" value="1"/>
</dbReference>
<reference evidence="11" key="1">
    <citation type="journal article" date="2024" name="Gigascience">
        <title>Chromosome-level genome of the poultry shaft louse Menopon gallinae provides insight into the host-switching and adaptive evolution of parasitic lice.</title>
        <authorList>
            <person name="Xu Y."/>
            <person name="Ma L."/>
            <person name="Liu S."/>
            <person name="Liang Y."/>
            <person name="Liu Q."/>
            <person name="He Z."/>
            <person name="Tian L."/>
            <person name="Duan Y."/>
            <person name="Cai W."/>
            <person name="Li H."/>
            <person name="Song F."/>
        </authorList>
    </citation>
    <scope>NUCLEOTIDE SEQUENCE</scope>
    <source>
        <strain evidence="11">Cailab_2023a</strain>
    </source>
</reference>
<sequence length="669" mass="74974">MDELLNPRILREKIEKNLKIKNVLFSKYFDQPELDSDKIYNEFLELGEKLKPRIVDTELEINQAIKKGKNILFEGAQALMLDIDFGTYPYVTSSSPSTGGVCIGAGVAPTYLQNLIGVAKAYSTRVGNGPFPSEFDEEFGERIRRIGHEFWYGNSLVITKLDVMTGLAKLKVATHYKHKEGKIIDYFTSSTTTLYDCQPIYKELEGWEEDITKVTVYDKLPGAAKRYIGFIEEYLGVANQKGGVGKTTTSVNLASALGVLEKKVLLIDADPQANTTSGLGIEEVYVSTYDVLENGGNIRESIRKTTSPNLDIIPSHIDLVAAEIELVDKERREYMLKEAVKEVKDEYDYIIIDCAPSLGLITINALTAANSVIIPIQCEYFALEGLGKLLNTIKNVQKIHNSDLAIEVDDQELLEIALVENLQREDLDPIEVALTYQRLIYEIGLTQEDLSSRIGLGIATWNNKQYNRYRTAFIAELNGKKHEFSGISGITKEVLGHTQDRMKRQRDYAIAITAAAYQNTKNCLELGIPVICGTTGWLDKKNEIEAYAIEKKTAFLYASNFSLGVNLFFALNERLAKLMAPFPEYHPQLKEIHHSHKLDVPSGTAITLAEGVIENSYFEAWKLEETKVDEIEIKHTAFNRNGFAFGAVIASEWINGKKGIYTMHDVLGL</sequence>
<dbReference type="GO" id="GO:0044208">
    <property type="term" value="P:'de novo' AMP biosynthetic process"/>
    <property type="evidence" value="ECO:0007669"/>
    <property type="project" value="UniProtKB-UniRule"/>
</dbReference>
<dbReference type="InterPro" id="IPR025669">
    <property type="entry name" value="AAA_dom"/>
</dbReference>
<dbReference type="Gene3D" id="3.40.50.720">
    <property type="entry name" value="NAD(P)-binding Rossmann-like Domain"/>
    <property type="match status" value="2"/>
</dbReference>
<feature type="binding site" evidence="7">
    <location>
        <position position="77"/>
    </location>
    <ligand>
        <name>IMP</name>
        <dbReference type="ChEBI" id="CHEBI:58053"/>
    </ligand>
</feature>
<comment type="subcellular location">
    <subcellularLocation>
        <location evidence="7">Cytoplasm</location>
    </subcellularLocation>
</comment>
<comment type="pathway">
    <text evidence="7">Purine metabolism; AMP biosynthesis via de novo pathway; AMP from IMP: step 1/2.</text>
</comment>
<feature type="binding site" evidence="7">
    <location>
        <begin position="160"/>
        <end position="162"/>
    </location>
    <ligand>
        <name>GTP</name>
        <dbReference type="ChEBI" id="CHEBI:37565"/>
    </ligand>
</feature>
<keyword evidence="6 7" id="KW-0342">GTP-binding</keyword>
<dbReference type="SMART" id="SM00788">
    <property type="entry name" value="Adenylsucc_synt"/>
    <property type="match status" value="1"/>
</dbReference>
<dbReference type="Pfam" id="PF13614">
    <property type="entry name" value="AAA_31"/>
    <property type="match status" value="1"/>
</dbReference>
<keyword evidence="7" id="KW-0963">Cytoplasm</keyword>
<keyword evidence="2 7" id="KW-0479">Metal-binding</keyword>
<keyword evidence="3 7" id="KW-0547">Nucleotide-binding</keyword>
<evidence type="ECO:0000256" key="5">
    <source>
        <dbReference type="ARBA" id="ARBA00022842"/>
    </source>
</evidence>
<dbReference type="GO" id="GO:0004019">
    <property type="term" value="F:adenylosuccinate synthase activity"/>
    <property type="evidence" value="ECO:0007669"/>
    <property type="project" value="UniProtKB-UniRule"/>
</dbReference>
<dbReference type="InterPro" id="IPR027417">
    <property type="entry name" value="P-loop_NTPase"/>
</dbReference>
<evidence type="ECO:0000256" key="4">
    <source>
        <dbReference type="ARBA" id="ARBA00022755"/>
    </source>
</evidence>
<dbReference type="AlphaFoldDB" id="A0AAW2H6F4"/>
<dbReference type="Gene3D" id="3.40.440.10">
    <property type="entry name" value="Adenylosuccinate Synthetase, subunit A, domain 1"/>
    <property type="match status" value="1"/>
</dbReference>
<feature type="domain" description="DUF5683" evidence="10">
    <location>
        <begin position="457"/>
        <end position="517"/>
    </location>
</feature>
<feature type="domain" description="AAA" evidence="9">
    <location>
        <begin position="236"/>
        <end position="406"/>
    </location>
</feature>
<feature type="binding site" evidence="7">
    <location>
        <position position="92"/>
    </location>
    <ligand>
        <name>IMP</name>
        <dbReference type="ChEBI" id="CHEBI:58053"/>
    </ligand>
</feature>
<dbReference type="HAMAP" id="MF_00011">
    <property type="entry name" value="Adenylosucc_synth"/>
    <property type="match status" value="1"/>
</dbReference>
<dbReference type="InterPro" id="IPR043738">
    <property type="entry name" value="DUF5683"/>
</dbReference>
<dbReference type="InterPro" id="IPR036291">
    <property type="entry name" value="NAD(P)-bd_dom_sf"/>
</dbReference>
<proteinExistence type="inferred from homology"/>
<dbReference type="PANTHER" id="PTHR11846">
    <property type="entry name" value="ADENYLOSUCCINATE SYNTHETASE"/>
    <property type="match status" value="1"/>
</dbReference>
<evidence type="ECO:0000256" key="7">
    <source>
        <dbReference type="HAMAP-Rule" id="MF_03125"/>
    </source>
</evidence>
<feature type="domain" description="Dihydrodipicolinate reductase C-terminal" evidence="8">
    <location>
        <begin position="564"/>
        <end position="614"/>
    </location>
</feature>
<keyword evidence="4 7" id="KW-0658">Purine biosynthesis</keyword>
<evidence type="ECO:0000259" key="9">
    <source>
        <dbReference type="Pfam" id="PF13614"/>
    </source>
</evidence>
<dbReference type="GO" id="GO:0005525">
    <property type="term" value="F:GTP binding"/>
    <property type="evidence" value="ECO:0007669"/>
    <property type="project" value="UniProtKB-UniRule"/>
</dbReference>
<dbReference type="Gene3D" id="3.40.50.300">
    <property type="entry name" value="P-loop containing nucleotide triphosphate hydrolases"/>
    <property type="match status" value="1"/>
</dbReference>
<keyword evidence="1 7" id="KW-0436">Ligase</keyword>
<gene>
    <name evidence="11" type="ORF">PYX00_011204</name>
</gene>
<dbReference type="Pfam" id="PF18935">
    <property type="entry name" value="DUF5683"/>
    <property type="match status" value="1"/>
</dbReference>
<evidence type="ECO:0000259" key="8">
    <source>
        <dbReference type="Pfam" id="PF05173"/>
    </source>
</evidence>
<evidence type="ECO:0000259" key="10">
    <source>
        <dbReference type="Pfam" id="PF18935"/>
    </source>
</evidence>
<dbReference type="SUPFAM" id="SSF51735">
    <property type="entry name" value="NAD(P)-binding Rossmann-fold domains"/>
    <property type="match status" value="1"/>
</dbReference>
<protein>
    <recommendedName>
        <fullName evidence="7">Adenylosuccinate synthetase</fullName>
        <shortName evidence="7">AMPSase</shortName>
        <shortName evidence="7">AdSS</shortName>
        <ecNumber evidence="7">6.3.4.4</ecNumber>
    </recommendedName>
    <alternativeName>
        <fullName evidence="7">IMP--aspartate ligase</fullName>
    </alternativeName>
</protein>
<dbReference type="EMBL" id="JARGDH010000072">
    <property type="protein sequence ID" value="KAL0263919.1"/>
    <property type="molecule type" value="Genomic_DNA"/>
</dbReference>
<evidence type="ECO:0000256" key="3">
    <source>
        <dbReference type="ARBA" id="ARBA00022741"/>
    </source>
</evidence>
<comment type="similarity">
    <text evidence="7">Belongs to the adenylosuccinate synthetase family.</text>
</comment>
<comment type="catalytic activity">
    <reaction evidence="7">
        <text>IMP + L-aspartate + GTP = N(6)-(1,2-dicarboxyethyl)-AMP + GDP + phosphate + 2 H(+)</text>
        <dbReference type="Rhea" id="RHEA:15753"/>
        <dbReference type="ChEBI" id="CHEBI:15378"/>
        <dbReference type="ChEBI" id="CHEBI:29991"/>
        <dbReference type="ChEBI" id="CHEBI:37565"/>
        <dbReference type="ChEBI" id="CHEBI:43474"/>
        <dbReference type="ChEBI" id="CHEBI:57567"/>
        <dbReference type="ChEBI" id="CHEBI:58053"/>
        <dbReference type="ChEBI" id="CHEBI:58189"/>
        <dbReference type="EC" id="6.3.4.4"/>
    </reaction>
</comment>
<dbReference type="InterPro" id="IPR022663">
    <property type="entry name" value="DapB_C"/>
</dbReference>
<comment type="caution">
    <text evidence="11">The sequence shown here is derived from an EMBL/GenBank/DDBJ whole genome shotgun (WGS) entry which is preliminary data.</text>
</comment>
<comment type="subunit">
    <text evidence="7">Homodimer.</text>
</comment>
<dbReference type="InterPro" id="IPR042111">
    <property type="entry name" value="Adenylosuccinate_synth_dom3"/>
</dbReference>
<accession>A0AAW2H6F4</accession>
<dbReference type="GO" id="GO:0046040">
    <property type="term" value="P:IMP metabolic process"/>
    <property type="evidence" value="ECO:0007669"/>
    <property type="project" value="TreeGrafter"/>
</dbReference>
<dbReference type="PANTHER" id="PTHR11846:SF0">
    <property type="entry name" value="ADENYLOSUCCINATE SYNTHETASE"/>
    <property type="match status" value="1"/>
</dbReference>
<dbReference type="GO" id="GO:0009089">
    <property type="term" value="P:lysine biosynthetic process via diaminopimelate"/>
    <property type="evidence" value="ECO:0007669"/>
    <property type="project" value="InterPro"/>
</dbReference>
<evidence type="ECO:0000313" key="11">
    <source>
        <dbReference type="EMBL" id="KAL0263919.1"/>
    </source>
</evidence>
<dbReference type="Gene3D" id="1.10.300.10">
    <property type="entry name" value="Adenylosuccinate Synthetase, subunit A, domain 2"/>
    <property type="match status" value="1"/>
</dbReference>
<comment type="function">
    <text evidence="7">Plays an important role in the de novo pathway and in the salvage pathway of purine nucleotide biosynthesis. Catalyzes the first commited step in the biosynthesis of AMP from IMP.</text>
</comment>
<organism evidence="11">
    <name type="scientific">Menopon gallinae</name>
    <name type="common">poultry shaft louse</name>
    <dbReference type="NCBI Taxonomy" id="328185"/>
    <lineage>
        <taxon>Eukaryota</taxon>
        <taxon>Metazoa</taxon>
        <taxon>Ecdysozoa</taxon>
        <taxon>Arthropoda</taxon>
        <taxon>Hexapoda</taxon>
        <taxon>Insecta</taxon>
        <taxon>Pterygota</taxon>
        <taxon>Neoptera</taxon>
        <taxon>Paraneoptera</taxon>
        <taxon>Psocodea</taxon>
        <taxon>Troctomorpha</taxon>
        <taxon>Phthiraptera</taxon>
        <taxon>Amblycera</taxon>
        <taxon>Menoponidae</taxon>
        <taxon>Menopon</taxon>
    </lineage>
</organism>
<dbReference type="EC" id="6.3.4.4" evidence="7"/>
<keyword evidence="5 7" id="KW-0460">Magnesium</keyword>
<dbReference type="InterPro" id="IPR001114">
    <property type="entry name" value="Adenylosuccinate_synthetase"/>
</dbReference>